<dbReference type="GO" id="GO:0006997">
    <property type="term" value="P:nucleus organization"/>
    <property type="evidence" value="ECO:0007669"/>
    <property type="project" value="InterPro"/>
</dbReference>
<feature type="region of interest" description="Disordered" evidence="6">
    <location>
        <begin position="898"/>
        <end position="931"/>
    </location>
</feature>
<evidence type="ECO:0000313" key="7">
    <source>
        <dbReference type="EMBL" id="CAI9768092.1"/>
    </source>
</evidence>
<sequence length="1166" mass="135731">MMFTPQKHQWPGLSITPRSEAAPAQERSNPNPTGKGKAVAYIDGPAAPPRPLGLLSESGDITRVNDLENMEDWRRFREAGFLDEMALERRDREALLERIARVEKELFDYQYNMGLLLIEKKEWASKQEELREALVETQEVLKREKTSHLIAIAEVETREENLRKALDVERQYVADLEKGLREARVKYEEIKLAAETKLADAHASIASVHDKSLEVQGMLLAADAKLAESSRKSLEMERKLQEVESRESAVRRERKSFNAEREAHEATLLKHKEDLREWERKLQEGEERLCHGRRMINEREEKANEVDRMLKKKERELEEEQEKVDLINSTLKQKEDDINERLANLNVKEAKAECLRTDLQMKEKELISLTEKLSARERVEIQKILDEHRHALDSKKQEFEWEMEEKRKLFEEEKKIKFNNLVLKENDINYIEEKLRKQEQMLEKKSDRLKEKEKEFEGKSKGVKEKERSVKKEENTLELLKEEAFSEKKSLQLLKDELEKMRAEINLKELQIREETEKLKITETERKEYSHLQMELKLEIERCSHEKDLLFKEAEDLKQDKSKFEEEWEALDEKRAEVTRELQQTQEQKVMLEKLKRAEEKQLKENKLATESYIRRELEALRLEKESFAATMRHEQLTLSEKTQSEHDQLIHDFETRRADLEADMLNKKVEIEKNLEGRERAFKEQREKEFGNISYLKDVTQKDMEEIKSERHRLDKDKLDIALNKKQLEEQQLEMQKDIEELGVLSQKLKVQRQKFIKERSQFLALAETLESCQNCGEIARAYMLSHLHLTELDDKEAPLQALGEELLEKVASYGANFKKSPGENDQRSSGSGGRISWLLRKCTPRIFNSSPDKKLQHMAPQNFERALDDTLISAAEEAEGPSMQIDTEARGYSIPEEDKREQELPEDSQQSQPRSHRHKPAEQSREGICRTRSVKAVVEDTAVILGKKSEVEVNEEETNDSSSYINEEIRAEKATGTRKRTRAQSSKMTETDLEADYSEVQSESVMADGIKKRRQTGAPAVQNPGKKRYNLRQRQRKTVGTGISASMDSERKTEKEIGGGDGGPALLRDNEISSMPTMEIARQNKNPTPLIDITLFRNVETQMTMVDCIDDNANAENDGTPEYNSEEEQDSRLHGDDEDDDIDDNSEHPGEVSIGRKLWTFFTS</sequence>
<evidence type="ECO:0000256" key="1">
    <source>
        <dbReference type="ARBA" id="ARBA00023054"/>
    </source>
</evidence>
<evidence type="ECO:0000256" key="4">
    <source>
        <dbReference type="ARBA" id="ARBA00024208"/>
    </source>
</evidence>
<keyword evidence="1 5" id="KW-0175">Coiled coil</keyword>
<dbReference type="EMBL" id="OU503044">
    <property type="protein sequence ID" value="CAI9768092.1"/>
    <property type="molecule type" value="Genomic_DNA"/>
</dbReference>
<feature type="coiled-coil region" evidence="5">
    <location>
        <begin position="669"/>
        <end position="746"/>
    </location>
</feature>
<feature type="region of interest" description="Disordered" evidence="6">
    <location>
        <begin position="1113"/>
        <end position="1157"/>
    </location>
</feature>
<feature type="region of interest" description="Disordered" evidence="6">
    <location>
        <begin position="1036"/>
        <end position="1071"/>
    </location>
</feature>
<evidence type="ECO:0008006" key="9">
    <source>
        <dbReference type="Google" id="ProtNLM"/>
    </source>
</evidence>
<keyword evidence="8" id="KW-1185">Reference proteome</keyword>
<dbReference type="AlphaFoldDB" id="A0AAD1ZE12"/>
<evidence type="ECO:0000256" key="3">
    <source>
        <dbReference type="ARBA" id="ARBA00024186"/>
    </source>
</evidence>
<protein>
    <recommendedName>
        <fullName evidence="9">Nuclear matrix constituent protein 1-like protein</fullName>
    </recommendedName>
</protein>
<evidence type="ECO:0000256" key="6">
    <source>
        <dbReference type="SAM" id="MobiDB-lite"/>
    </source>
</evidence>
<organism evidence="7 8">
    <name type="scientific">Fraxinus pennsylvanica</name>
    <dbReference type="NCBI Taxonomy" id="56036"/>
    <lineage>
        <taxon>Eukaryota</taxon>
        <taxon>Viridiplantae</taxon>
        <taxon>Streptophyta</taxon>
        <taxon>Embryophyta</taxon>
        <taxon>Tracheophyta</taxon>
        <taxon>Spermatophyta</taxon>
        <taxon>Magnoliopsida</taxon>
        <taxon>eudicotyledons</taxon>
        <taxon>Gunneridae</taxon>
        <taxon>Pentapetalae</taxon>
        <taxon>asterids</taxon>
        <taxon>lamiids</taxon>
        <taxon>Lamiales</taxon>
        <taxon>Oleaceae</taxon>
        <taxon>Oleeae</taxon>
        <taxon>Fraxinus</taxon>
    </lineage>
</organism>
<name>A0AAD1ZE12_9LAMI</name>
<dbReference type="GO" id="GO:0005652">
    <property type="term" value="C:nuclear lamina"/>
    <property type="evidence" value="ECO:0007669"/>
    <property type="project" value="UniProtKB-SubCell"/>
</dbReference>
<dbReference type="InterPro" id="IPR040418">
    <property type="entry name" value="CRWN"/>
</dbReference>
<reference evidence="7" key="1">
    <citation type="submission" date="2023-05" db="EMBL/GenBank/DDBJ databases">
        <authorList>
            <person name="Huff M."/>
        </authorList>
    </citation>
    <scope>NUCLEOTIDE SEQUENCE</scope>
</reference>
<evidence type="ECO:0000313" key="8">
    <source>
        <dbReference type="Proteomes" id="UP000834106"/>
    </source>
</evidence>
<proteinExistence type="inferred from homology"/>
<feature type="region of interest" description="Disordered" evidence="6">
    <location>
        <begin position="975"/>
        <end position="1002"/>
    </location>
</feature>
<comment type="similarity">
    <text evidence="4">Belongs to the CRWN family.</text>
</comment>
<accession>A0AAD1ZE12</accession>
<evidence type="ECO:0000256" key="5">
    <source>
        <dbReference type="SAM" id="Coils"/>
    </source>
</evidence>
<feature type="compositionally biased region" description="Basic and acidic residues" evidence="6">
    <location>
        <begin position="922"/>
        <end position="931"/>
    </location>
</feature>
<feature type="coiled-coil region" evidence="5">
    <location>
        <begin position="226"/>
        <end position="372"/>
    </location>
</feature>
<gene>
    <name evidence="7" type="ORF">FPE_LOCUS15522</name>
</gene>
<dbReference type="PANTHER" id="PTHR31908">
    <property type="entry name" value="PROTEIN CROWDED NUCLEI 4"/>
    <property type="match status" value="1"/>
</dbReference>
<dbReference type="Proteomes" id="UP000834106">
    <property type="component" value="Chromosome 9"/>
</dbReference>
<feature type="compositionally biased region" description="Basic and acidic residues" evidence="6">
    <location>
        <begin position="1050"/>
        <end position="1060"/>
    </location>
</feature>
<feature type="coiled-coil region" evidence="5">
    <location>
        <begin position="428"/>
        <end position="612"/>
    </location>
</feature>
<evidence type="ECO:0000256" key="2">
    <source>
        <dbReference type="ARBA" id="ARBA00023242"/>
    </source>
</evidence>
<keyword evidence="2" id="KW-0539">Nucleus</keyword>
<comment type="subcellular location">
    <subcellularLocation>
        <location evidence="3">Nucleus lamina</location>
    </subcellularLocation>
</comment>
<feature type="region of interest" description="Disordered" evidence="6">
    <location>
        <begin position="1"/>
        <end position="39"/>
    </location>
</feature>
<dbReference type="PANTHER" id="PTHR31908:SF9">
    <property type="entry name" value="PROTEIN CROWDED NUCLEI 3"/>
    <property type="match status" value="1"/>
</dbReference>